<gene>
    <name evidence="11" type="ORF">OCOJLMKI_1579</name>
</gene>
<keyword evidence="4" id="KW-0443">Lipid metabolism</keyword>
<dbReference type="PANTHER" id="PTHR37323">
    <property type="entry name" value="GCN5-RELATED N-ACETYLTRANSFERASE"/>
    <property type="match status" value="1"/>
</dbReference>
<dbReference type="Gene3D" id="3.40.630.30">
    <property type="match status" value="1"/>
</dbReference>
<reference evidence="11" key="2">
    <citation type="submission" date="2021-08" db="EMBL/GenBank/DDBJ databases">
        <authorList>
            <person name="Tani A."/>
            <person name="Ola A."/>
            <person name="Ogura Y."/>
            <person name="Katsura K."/>
            <person name="Hayashi T."/>
        </authorList>
    </citation>
    <scope>NUCLEOTIDE SEQUENCE</scope>
    <source>
        <strain evidence="11">DSM 19015</strain>
    </source>
</reference>
<reference evidence="11" key="1">
    <citation type="journal article" date="2021" name="Front. Microbiol.">
        <title>Comprehensive Comparative Genomics and Phenotyping of Methylobacterium Species.</title>
        <authorList>
            <person name="Alessa O."/>
            <person name="Ogura Y."/>
            <person name="Fujitani Y."/>
            <person name="Takami H."/>
            <person name="Hayashi T."/>
            <person name="Sahin N."/>
            <person name="Tani A."/>
        </authorList>
    </citation>
    <scope>NUCLEOTIDE SEQUENCE</scope>
    <source>
        <strain evidence="11">DSM 19015</strain>
    </source>
</reference>
<dbReference type="SUPFAM" id="SSF55729">
    <property type="entry name" value="Acyl-CoA N-acyltransferases (Nat)"/>
    <property type="match status" value="1"/>
</dbReference>
<dbReference type="Proteomes" id="UP001055125">
    <property type="component" value="Unassembled WGS sequence"/>
</dbReference>
<accession>A0ABQ4RXS2</accession>
<sequence>MHSIGGRFGGLAGRKMVPNFARDASQAWLNGWEAHVHAPFARFKQKRAEAGLPGLYGRGLIPPGAAPIKFKPRLRKPLAAPGLDPSLGRIGNLEVRLATTVSEIRRAQRLRYRVFYEEMSAVATGMTLLSRRDIDDYDTVCDHLLVIDHAATEAKPFRRPRPKVVGTYRLLRQEAADRNFGFYTAGEYDIGPLLAANPGKRFLELGRSCVLKPYRTKRTVELLWAGIWAYVQHHRIDAMLGCASLEGTDPDRLALPLSFLHHHARAPEAWQARALPERYVSMNRMSRESIDPKAALQALPPLIKGYLRVGATFGDGAVIDRQFGTTDVFVVLPVSAIASRYIDHFGPAANRRAA</sequence>
<keyword evidence="2" id="KW-0444">Lipid biosynthesis</keyword>
<evidence type="ECO:0000256" key="6">
    <source>
        <dbReference type="ARBA" id="ARBA00038095"/>
    </source>
</evidence>
<dbReference type="InterPro" id="IPR052351">
    <property type="entry name" value="Ornithine_N-alpha-AT"/>
</dbReference>
<name>A0ABQ4RXS2_9HYPH</name>
<evidence type="ECO:0000313" key="11">
    <source>
        <dbReference type="EMBL" id="GJD94377.1"/>
    </source>
</evidence>
<protein>
    <recommendedName>
        <fullName evidence="8">L-ornithine N(alpha)-acyltransferase</fullName>
        <ecNumber evidence="7">2.3.2.30</ecNumber>
    </recommendedName>
</protein>
<evidence type="ECO:0000256" key="5">
    <source>
        <dbReference type="ARBA" id="ARBA00023315"/>
    </source>
</evidence>
<evidence type="ECO:0000256" key="8">
    <source>
        <dbReference type="ARBA" id="ARBA00039866"/>
    </source>
</evidence>
<evidence type="ECO:0000256" key="10">
    <source>
        <dbReference type="ARBA" id="ARBA00047785"/>
    </source>
</evidence>
<keyword evidence="3" id="KW-0808">Transferase</keyword>
<comment type="function">
    <text evidence="9">Catalyzes the first step in the biosynthesis of ornithine lipids, which are phosphorus-free membrane lipids. Catalyzes the 3-hydroxyacyl-acyl carrier protein-dependent acylation of ornithine to form lyso-ornithine lipid (LOL).</text>
</comment>
<dbReference type="EMBL" id="BPQP01000022">
    <property type="protein sequence ID" value="GJD94377.1"/>
    <property type="molecule type" value="Genomic_DNA"/>
</dbReference>
<dbReference type="EC" id="2.3.2.30" evidence="7"/>
<evidence type="ECO:0000313" key="12">
    <source>
        <dbReference type="Proteomes" id="UP001055125"/>
    </source>
</evidence>
<evidence type="ECO:0000256" key="2">
    <source>
        <dbReference type="ARBA" id="ARBA00022516"/>
    </source>
</evidence>
<evidence type="ECO:0000256" key="4">
    <source>
        <dbReference type="ARBA" id="ARBA00023098"/>
    </source>
</evidence>
<comment type="similarity">
    <text evidence="6">Belongs to the acetyltransferase family. OlsB subfamily.</text>
</comment>
<evidence type="ECO:0000256" key="9">
    <source>
        <dbReference type="ARBA" id="ARBA00045724"/>
    </source>
</evidence>
<evidence type="ECO:0000256" key="1">
    <source>
        <dbReference type="ARBA" id="ARBA00005189"/>
    </source>
</evidence>
<proteinExistence type="inferred from homology"/>
<organism evidence="11 12">
    <name type="scientific">Methylobacterium iners</name>
    <dbReference type="NCBI Taxonomy" id="418707"/>
    <lineage>
        <taxon>Bacteria</taxon>
        <taxon>Pseudomonadati</taxon>
        <taxon>Pseudomonadota</taxon>
        <taxon>Alphaproteobacteria</taxon>
        <taxon>Hyphomicrobiales</taxon>
        <taxon>Methylobacteriaceae</taxon>
        <taxon>Methylobacterium</taxon>
    </lineage>
</organism>
<comment type="pathway">
    <text evidence="1">Lipid metabolism.</text>
</comment>
<comment type="catalytic activity">
    <reaction evidence="10">
        <text>a (3R)-hydroxyacyl-[ACP] + L-ornithine = a lyso-ornithine lipid + holo-[ACP] + H(+)</text>
        <dbReference type="Rhea" id="RHEA:20633"/>
        <dbReference type="Rhea" id="RHEA-COMP:9685"/>
        <dbReference type="Rhea" id="RHEA-COMP:9945"/>
        <dbReference type="ChEBI" id="CHEBI:15378"/>
        <dbReference type="ChEBI" id="CHEBI:46911"/>
        <dbReference type="ChEBI" id="CHEBI:64479"/>
        <dbReference type="ChEBI" id="CHEBI:78827"/>
        <dbReference type="ChEBI" id="CHEBI:138482"/>
        <dbReference type="EC" id="2.3.2.30"/>
    </reaction>
    <physiologicalReaction direction="left-to-right" evidence="10">
        <dbReference type="Rhea" id="RHEA:20634"/>
    </physiologicalReaction>
</comment>
<evidence type="ECO:0000256" key="7">
    <source>
        <dbReference type="ARBA" id="ARBA00039058"/>
    </source>
</evidence>
<dbReference type="PANTHER" id="PTHR37323:SF1">
    <property type="entry name" value="L-ORNITHINE N(ALPHA)-ACYLTRANSFERASE"/>
    <property type="match status" value="1"/>
</dbReference>
<dbReference type="InterPro" id="IPR016181">
    <property type="entry name" value="Acyl_CoA_acyltransferase"/>
</dbReference>
<dbReference type="Pfam" id="PF13444">
    <property type="entry name" value="Acetyltransf_5"/>
    <property type="match status" value="1"/>
</dbReference>
<comment type="caution">
    <text evidence="11">The sequence shown here is derived from an EMBL/GenBank/DDBJ whole genome shotgun (WGS) entry which is preliminary data.</text>
</comment>
<keyword evidence="12" id="KW-1185">Reference proteome</keyword>
<evidence type="ECO:0000256" key="3">
    <source>
        <dbReference type="ARBA" id="ARBA00022679"/>
    </source>
</evidence>
<keyword evidence="5" id="KW-0012">Acyltransferase</keyword>